<dbReference type="Gene3D" id="3.30.720.50">
    <property type="match status" value="1"/>
</dbReference>
<evidence type="ECO:0000256" key="2">
    <source>
        <dbReference type="SAM" id="Phobius"/>
    </source>
</evidence>
<feature type="transmembrane region" description="Helical" evidence="2">
    <location>
        <begin position="694"/>
        <end position="721"/>
    </location>
</feature>
<feature type="transmembrane region" description="Helical" evidence="2">
    <location>
        <begin position="264"/>
        <end position="285"/>
    </location>
</feature>
<keyword evidence="2" id="KW-0472">Membrane</keyword>
<dbReference type="Proteomes" id="UP001642484">
    <property type="component" value="Unassembled WGS sequence"/>
</dbReference>
<feature type="transmembrane region" description="Helical" evidence="2">
    <location>
        <begin position="498"/>
        <end position="517"/>
    </location>
</feature>
<comment type="caution">
    <text evidence="5">The sequence shown here is derived from an EMBL/GenBank/DDBJ whole genome shotgun (WGS) entry which is preliminary data.</text>
</comment>
<dbReference type="EMBL" id="CAXAMN010002891">
    <property type="protein sequence ID" value="CAK9001767.1"/>
    <property type="molecule type" value="Genomic_DNA"/>
</dbReference>
<feature type="transmembrane region" description="Helical" evidence="2">
    <location>
        <begin position="601"/>
        <end position="626"/>
    </location>
</feature>
<gene>
    <name evidence="4" type="ORF">CCMP2556_LOCUS6353</name>
    <name evidence="5" type="ORF">CCMP2556_LOCUS6586</name>
</gene>
<dbReference type="PANTHER" id="PTHR13018">
    <property type="entry name" value="PROBABLE MEMBRANE PROTEIN DUF221-RELATED"/>
    <property type="match status" value="1"/>
</dbReference>
<dbReference type="EMBL" id="CAXAMN010002780">
    <property type="protein sequence ID" value="CAK9001209.1"/>
    <property type="molecule type" value="Genomic_DNA"/>
</dbReference>
<feature type="transmembrane region" description="Helical" evidence="2">
    <location>
        <begin position="741"/>
        <end position="764"/>
    </location>
</feature>
<evidence type="ECO:0000313" key="5">
    <source>
        <dbReference type="EMBL" id="CAK9001767.1"/>
    </source>
</evidence>
<dbReference type="PANTHER" id="PTHR13018:SF83">
    <property type="entry name" value="RRM DOMAIN-CONTAINING PROTEIN"/>
    <property type="match status" value="1"/>
</dbReference>
<evidence type="ECO:0000256" key="1">
    <source>
        <dbReference type="SAM" id="MobiDB-lite"/>
    </source>
</evidence>
<feature type="transmembrane region" description="Helical" evidence="2">
    <location>
        <begin position="81"/>
        <end position="109"/>
    </location>
</feature>
<feature type="transmembrane region" description="Helical" evidence="2">
    <location>
        <begin position="776"/>
        <end position="799"/>
    </location>
</feature>
<name>A0ABP0IJW8_9DINO</name>
<feature type="transmembrane region" description="Helical" evidence="2">
    <location>
        <begin position="529"/>
        <end position="549"/>
    </location>
</feature>
<dbReference type="Pfam" id="PF04547">
    <property type="entry name" value="Anoctamin"/>
    <property type="match status" value="1"/>
</dbReference>
<accession>A0ABP0IJW8</accession>
<organism evidence="5 6">
    <name type="scientific">Durusdinium trenchii</name>
    <dbReference type="NCBI Taxonomy" id="1381693"/>
    <lineage>
        <taxon>Eukaryota</taxon>
        <taxon>Sar</taxon>
        <taxon>Alveolata</taxon>
        <taxon>Dinophyceae</taxon>
        <taxon>Suessiales</taxon>
        <taxon>Symbiodiniaceae</taxon>
        <taxon>Durusdinium</taxon>
    </lineage>
</organism>
<sequence length="1029" mass="114438">MGEAKQLITKENFTQWTKDCGVKCIQKEYDDIAVSAVKNGKTVQEEMQSRGFKDFHQFSKQCPKFKKTCWPIEFAELGSGYVLYFQFLGFLMIIFFVHLCLQVPCMVVYSGSSNLVDWYWNDWTQAYGTDSTRCDCVGNSSGYAATCGTWDYDLCTNQSECAFTTPGKWLCQSWCYAGKYCPKTDMDVSASMVNQYIQDGSGWVVKSYSSCTQNATIIAMCEADFRSGNTAYSGSDLASDEGSTWIGTQWMSPGNLGPDEATNVIIPTMYTVCVISMCVLILMAYSSQVLTDHKVDAGTVSPNDFAIMVKGLPSTATDEDSIQEFFKEHAIKGKTDTEIVKVVIGWDVEEWRENIARLKELKKKLDQTDRTTPEAKDIQKEMVQITGALKSAGTKDTKLRSSGVVVVLFRYQSDMRACLRKWDSFWAKWFNCESENIGLLWKNNGLCKGAALPRFPIGGRPIAKLTVARAANPGDIHWAELAVPQSERIKRLAITNGVMFLLIAACFGAVYGLRVASMAVKESAGSGGVWLSLLPALVVAVVNGLLMAAARMLGDKEFHDTLTEQEFSQAAKMSVGMVVNTAGVLYFIYATPKEWYQDGGLVNGAFTMLLINAIIPPIIPYCDFGYQIRKTQRSKLEARLPYFNEVLGRGPNPKDKEQQDELKAVKAEIEAFKRAHAPGSMNPTRRYATAIKTFVCCLLYEPVFPMISLVGLVGLCFQYWMDKYLLLGWFSRPKRPLNADIANFFVRFVKLVGPIGLSVSFFIFLTPSFSDKNAVLSQFIISIVTSSIFSLVFPLSVWIRCWLGLPCHGEFQVLEHEDDYYQAQYMWSKEMKYHKDQFIYKNLPEDKNPEFLKPGTSTAVSVTDMKASYGVSAAAVAEDAAEDVAKVALKGGRVVPTGPVIGTIGSLPAGPSPAVIGTSTDRPGVTTEEDSPSVPLVVASGGDLPHTPEPGRTAGRVVWEFEWKGHYSAYDGDCQDYMERKYQEFQSGSGRNRVNVRTKGIQISVDFQKMTSKRDGSDHIQKIRRKESE</sequence>
<evidence type="ECO:0000259" key="3">
    <source>
        <dbReference type="PROSITE" id="PS50918"/>
    </source>
</evidence>
<dbReference type="InterPro" id="IPR037197">
    <property type="entry name" value="WWE_dom_sf"/>
</dbReference>
<dbReference type="InterPro" id="IPR045122">
    <property type="entry name" value="Csc1-like"/>
</dbReference>
<dbReference type="InterPro" id="IPR004170">
    <property type="entry name" value="WWE_dom"/>
</dbReference>
<dbReference type="Pfam" id="PF02825">
    <property type="entry name" value="WWE"/>
    <property type="match status" value="1"/>
</dbReference>
<feature type="transmembrane region" description="Helical" evidence="2">
    <location>
        <begin position="570"/>
        <end position="589"/>
    </location>
</feature>
<protein>
    <recommendedName>
        <fullName evidence="3">WWE domain-containing protein</fullName>
    </recommendedName>
</protein>
<keyword evidence="6" id="KW-1185">Reference proteome</keyword>
<dbReference type="PROSITE" id="PS50918">
    <property type="entry name" value="WWE"/>
    <property type="match status" value="1"/>
</dbReference>
<dbReference type="InterPro" id="IPR049452">
    <property type="entry name" value="Anoctamin_TM"/>
</dbReference>
<reference evidence="5 6" key="1">
    <citation type="submission" date="2024-02" db="EMBL/GenBank/DDBJ databases">
        <authorList>
            <person name="Chen Y."/>
            <person name="Shah S."/>
            <person name="Dougan E. K."/>
            <person name="Thang M."/>
            <person name="Chan C."/>
        </authorList>
    </citation>
    <scope>NUCLEOTIDE SEQUENCE [LARGE SCALE GENOMIC DNA]</scope>
</reference>
<evidence type="ECO:0000313" key="6">
    <source>
        <dbReference type="Proteomes" id="UP001642484"/>
    </source>
</evidence>
<keyword evidence="2" id="KW-0812">Transmembrane</keyword>
<proteinExistence type="predicted"/>
<feature type="region of interest" description="Disordered" evidence="1">
    <location>
        <begin position="912"/>
        <end position="933"/>
    </location>
</feature>
<dbReference type="SUPFAM" id="SSF117839">
    <property type="entry name" value="WWE domain"/>
    <property type="match status" value="1"/>
</dbReference>
<keyword evidence="2" id="KW-1133">Transmembrane helix</keyword>
<evidence type="ECO:0000313" key="4">
    <source>
        <dbReference type="EMBL" id="CAK9001209.1"/>
    </source>
</evidence>
<feature type="domain" description="WWE" evidence="3">
    <location>
        <begin position="945"/>
        <end position="1025"/>
    </location>
</feature>